<dbReference type="PANTHER" id="PTHR35609:SF1">
    <property type="entry name" value="MACRO DOMAIN-CONTAINING PROTEIN"/>
    <property type="match status" value="1"/>
</dbReference>
<dbReference type="AlphaFoldDB" id="A0AAE0KQ26"/>
<evidence type="ECO:0000313" key="1">
    <source>
        <dbReference type="EMBL" id="KAK3256264.1"/>
    </source>
</evidence>
<keyword evidence="2" id="KW-1185">Reference proteome</keyword>
<organism evidence="1 2">
    <name type="scientific">Cymbomonas tetramitiformis</name>
    <dbReference type="NCBI Taxonomy" id="36881"/>
    <lineage>
        <taxon>Eukaryota</taxon>
        <taxon>Viridiplantae</taxon>
        <taxon>Chlorophyta</taxon>
        <taxon>Pyramimonadophyceae</taxon>
        <taxon>Pyramimonadales</taxon>
        <taxon>Pyramimonadaceae</taxon>
        <taxon>Cymbomonas</taxon>
    </lineage>
</organism>
<sequence length="301" mass="33033">MPHHRDWFQELFGVPEPCYEDVKHLLTVDGEFMTSSANNATYRIGTFETPSLEELRCRGAGLLADLPGKLTGPACSICCGPSTAYRNYFHPLVGADGTLQYGQTAKNQVNNLQDLCEVLGNKPLGRYFDVKNGYTLAADSGLKNLNSNLSQVDSEGKERLKGLLRVGVHWDAGVTSAKWGTVQIRDEDQVVTQVFSSACAVAYSGNNRALWAPFASLVLDASYEATLWAAVINAHRHNGQHGSKIVYLTAVGGGVFGNSFEWIARALETTFKKFKNVDLDVRINMFSPPVDPRIQRLATET</sequence>
<dbReference type="InterPro" id="IPR043472">
    <property type="entry name" value="Macro_dom-like"/>
</dbReference>
<dbReference type="Proteomes" id="UP001190700">
    <property type="component" value="Unassembled WGS sequence"/>
</dbReference>
<dbReference type="EMBL" id="LGRX02021828">
    <property type="protein sequence ID" value="KAK3256264.1"/>
    <property type="molecule type" value="Genomic_DNA"/>
</dbReference>
<comment type="caution">
    <text evidence="1">The sequence shown here is derived from an EMBL/GenBank/DDBJ whole genome shotgun (WGS) entry which is preliminary data.</text>
</comment>
<dbReference type="PANTHER" id="PTHR35609">
    <property type="entry name" value="MACRO DOMAIN-CONTAINING PROTEIN"/>
    <property type="match status" value="1"/>
</dbReference>
<gene>
    <name evidence="1" type="ORF">CYMTET_34593</name>
</gene>
<name>A0AAE0KQ26_9CHLO</name>
<reference evidence="1 2" key="1">
    <citation type="journal article" date="2015" name="Genome Biol. Evol.">
        <title>Comparative Genomics of a Bacterivorous Green Alga Reveals Evolutionary Causalities and Consequences of Phago-Mixotrophic Mode of Nutrition.</title>
        <authorList>
            <person name="Burns J.A."/>
            <person name="Paasch A."/>
            <person name="Narechania A."/>
            <person name="Kim E."/>
        </authorList>
    </citation>
    <scope>NUCLEOTIDE SEQUENCE [LARGE SCALE GENOMIC DNA]</scope>
    <source>
        <strain evidence="1 2">PLY_AMNH</strain>
    </source>
</reference>
<proteinExistence type="predicted"/>
<accession>A0AAE0KQ26</accession>
<evidence type="ECO:0000313" key="2">
    <source>
        <dbReference type="Proteomes" id="UP001190700"/>
    </source>
</evidence>
<protein>
    <submittedName>
        <fullName evidence="1">Uncharacterized protein</fullName>
    </submittedName>
</protein>
<dbReference type="SUPFAM" id="SSF52949">
    <property type="entry name" value="Macro domain-like"/>
    <property type="match status" value="1"/>
</dbReference>